<name>A4RZP1_OSTLU</name>
<keyword evidence="1" id="KW-0547">Nucleotide-binding</keyword>
<dbReference type="GO" id="GO:0016887">
    <property type="term" value="F:ATP hydrolysis activity"/>
    <property type="evidence" value="ECO:0007669"/>
    <property type="project" value="InterPro"/>
</dbReference>
<dbReference type="InterPro" id="IPR050747">
    <property type="entry name" value="Mitochondrial_chaperone_BCS1"/>
</dbReference>
<dbReference type="SUPFAM" id="SSF52540">
    <property type="entry name" value="P-loop containing nucleoside triphosphate hydrolases"/>
    <property type="match status" value="1"/>
</dbReference>
<feature type="domain" description="Mitochondrial chaperone BCS1-like ATPase lid" evidence="5">
    <location>
        <begin position="246"/>
        <end position="310"/>
    </location>
</feature>
<dbReference type="InterPro" id="IPR027417">
    <property type="entry name" value="P-loop_NTPase"/>
</dbReference>
<evidence type="ECO:0000313" key="6">
    <source>
        <dbReference type="EMBL" id="ABO96899.1"/>
    </source>
</evidence>
<dbReference type="InterPro" id="IPR057495">
    <property type="entry name" value="AAA_lid_BCS1"/>
</dbReference>
<evidence type="ECO:0000256" key="2">
    <source>
        <dbReference type="ARBA" id="ARBA00022840"/>
    </source>
</evidence>
<keyword evidence="2" id="KW-0067">ATP-binding</keyword>
<protein>
    <submittedName>
        <fullName evidence="6">Uncharacterized protein</fullName>
    </submittedName>
</protein>
<organism evidence="6 7">
    <name type="scientific">Ostreococcus lucimarinus (strain CCE9901)</name>
    <dbReference type="NCBI Taxonomy" id="436017"/>
    <lineage>
        <taxon>Eukaryota</taxon>
        <taxon>Viridiplantae</taxon>
        <taxon>Chlorophyta</taxon>
        <taxon>Mamiellophyceae</taxon>
        <taxon>Mamiellales</taxon>
        <taxon>Bathycoccaceae</taxon>
        <taxon>Ostreococcus</taxon>
    </lineage>
</organism>
<dbReference type="Pfam" id="PF00004">
    <property type="entry name" value="AAA"/>
    <property type="match status" value="1"/>
</dbReference>
<dbReference type="PANTHER" id="PTHR23070">
    <property type="entry name" value="BCS1 AAA-TYPE ATPASE"/>
    <property type="match status" value="1"/>
</dbReference>
<dbReference type="Pfam" id="PF25426">
    <property type="entry name" value="AAA_lid_BCS1"/>
    <property type="match status" value="1"/>
</dbReference>
<dbReference type="InterPro" id="IPR003959">
    <property type="entry name" value="ATPase_AAA_core"/>
</dbReference>
<evidence type="ECO:0000313" key="7">
    <source>
        <dbReference type="Proteomes" id="UP000001568"/>
    </source>
</evidence>
<gene>
    <name evidence="6" type="ORF">OSTLU_32455</name>
</gene>
<dbReference type="HOGENOM" id="CLU_010189_7_0_1"/>
<dbReference type="OrthoDB" id="497326at2759"/>
<reference evidence="6 7" key="1">
    <citation type="journal article" date="2007" name="Proc. Natl. Acad. Sci. U.S.A.">
        <title>The tiny eukaryote Ostreococcus provides genomic insights into the paradox of plankton speciation.</title>
        <authorList>
            <person name="Palenik B."/>
            <person name="Grimwood J."/>
            <person name="Aerts A."/>
            <person name="Rouze P."/>
            <person name="Salamov A."/>
            <person name="Putnam N."/>
            <person name="Dupont C."/>
            <person name="Jorgensen R."/>
            <person name="Derelle E."/>
            <person name="Rombauts S."/>
            <person name="Zhou K."/>
            <person name="Otillar R."/>
            <person name="Merchant S.S."/>
            <person name="Podell S."/>
            <person name="Gaasterland T."/>
            <person name="Napoli C."/>
            <person name="Gendler K."/>
            <person name="Manuell A."/>
            <person name="Tai V."/>
            <person name="Vallon O."/>
            <person name="Piganeau G."/>
            <person name="Jancek S."/>
            <person name="Heijde M."/>
            <person name="Jabbari K."/>
            <person name="Bowler C."/>
            <person name="Lohr M."/>
            <person name="Robbens S."/>
            <person name="Werner G."/>
            <person name="Dubchak I."/>
            <person name="Pazour G.J."/>
            <person name="Ren Q."/>
            <person name="Paulsen I."/>
            <person name="Delwiche C."/>
            <person name="Schmutz J."/>
            <person name="Rokhsar D."/>
            <person name="Van de Peer Y."/>
            <person name="Moreau H."/>
            <person name="Grigoriev I.V."/>
        </authorList>
    </citation>
    <scope>NUCLEOTIDE SEQUENCE [LARGE SCALE GENOMIC DNA]</scope>
    <source>
        <strain evidence="6 7">CCE9901</strain>
    </source>
</reference>
<evidence type="ECO:0000259" key="4">
    <source>
        <dbReference type="Pfam" id="PF00004"/>
    </source>
</evidence>
<sequence>MYRLFQSEARMKERLFELMKRGRAAKKKHQQQRCSEHTSVYMPKTVTQYHETTTPGRQPSHVQRVQQQWILREKPSRPLETVVLPPGARERLVADVDDFLSSERWYVNRGLPWHRGYLLHGLPGTGKTSLVFALAGHFKLPLYTIRLSDERLDDEGLHWLFSNTQRRSIILLDDVDAPGANAVFREPAPESTGNLSVSSTLSLLDGVTAVDGRLIFLTCRDKLSLNPTLIRPGRFDVLMRFDAPSKEQIAAYYKHFYAECDVADDELWKMANSFAAIAVDVDKMPKSMAALQALFIANKDDPAAALEAMQSRVTQQKSKRVSALGGALTRSRSGGETEQRDAVTKLETIEANE</sequence>
<proteinExistence type="predicted"/>
<dbReference type="EMBL" id="CP000587">
    <property type="protein sequence ID" value="ABO96899.1"/>
    <property type="molecule type" value="Genomic_DNA"/>
</dbReference>
<evidence type="ECO:0000259" key="5">
    <source>
        <dbReference type="Pfam" id="PF25426"/>
    </source>
</evidence>
<feature type="compositionally biased region" description="Basic and acidic residues" evidence="3">
    <location>
        <begin position="333"/>
        <end position="353"/>
    </location>
</feature>
<dbReference type="OMA" id="ANDEKWE"/>
<dbReference type="RefSeq" id="XP_001418606.1">
    <property type="nucleotide sequence ID" value="XM_001418569.1"/>
</dbReference>
<dbReference type="AlphaFoldDB" id="A4RZP1"/>
<dbReference type="STRING" id="436017.A4RZP1"/>
<dbReference type="eggNOG" id="KOG0743">
    <property type="taxonomic scope" value="Eukaryota"/>
</dbReference>
<evidence type="ECO:0000256" key="1">
    <source>
        <dbReference type="ARBA" id="ARBA00022741"/>
    </source>
</evidence>
<keyword evidence="7" id="KW-1185">Reference proteome</keyword>
<accession>A4RZP1</accession>
<feature type="domain" description="ATPase AAA-type core" evidence="4">
    <location>
        <begin position="117"/>
        <end position="242"/>
    </location>
</feature>
<dbReference type="KEGG" id="olu:OSTLU_32455"/>
<evidence type="ECO:0000256" key="3">
    <source>
        <dbReference type="SAM" id="MobiDB-lite"/>
    </source>
</evidence>
<dbReference type="Gene3D" id="3.40.50.300">
    <property type="entry name" value="P-loop containing nucleotide triphosphate hydrolases"/>
    <property type="match status" value="1"/>
</dbReference>
<dbReference type="Proteomes" id="UP000001568">
    <property type="component" value="Chromosome 7"/>
</dbReference>
<dbReference type="GO" id="GO:0005524">
    <property type="term" value="F:ATP binding"/>
    <property type="evidence" value="ECO:0007669"/>
    <property type="project" value="UniProtKB-KW"/>
</dbReference>
<dbReference type="GeneID" id="5002625"/>
<dbReference type="Gramene" id="ABO96899">
    <property type="protein sequence ID" value="ABO96899"/>
    <property type="gene ID" value="OSTLU_32455"/>
</dbReference>
<feature type="region of interest" description="Disordered" evidence="3">
    <location>
        <begin position="315"/>
        <end position="353"/>
    </location>
</feature>